<keyword evidence="4" id="KW-1185">Reference proteome</keyword>
<gene>
    <name evidence="3" type="ORF">SAMN05421647_107133</name>
</gene>
<feature type="domain" description="DUF294" evidence="2">
    <location>
        <begin position="223"/>
        <end position="365"/>
    </location>
</feature>
<dbReference type="Gene3D" id="3.30.460.10">
    <property type="entry name" value="Beta Polymerase, domain 2"/>
    <property type="match status" value="1"/>
</dbReference>
<evidence type="ECO:0000313" key="3">
    <source>
        <dbReference type="EMBL" id="SIQ67345.1"/>
    </source>
</evidence>
<evidence type="ECO:0000259" key="1">
    <source>
        <dbReference type="Pfam" id="PF03445"/>
    </source>
</evidence>
<dbReference type="Pfam" id="PF03445">
    <property type="entry name" value="DUF294"/>
    <property type="match status" value="1"/>
</dbReference>
<dbReference type="eggNOG" id="COG2905">
    <property type="taxonomic scope" value="Bacteria"/>
</dbReference>
<dbReference type="SUPFAM" id="SSF81301">
    <property type="entry name" value="Nucleotidyltransferase"/>
    <property type="match status" value="1"/>
</dbReference>
<protein>
    <submittedName>
        <fullName evidence="3">CBS domain-containing protein</fullName>
    </submittedName>
</protein>
<proteinExistence type="predicted"/>
<dbReference type="InterPro" id="IPR043519">
    <property type="entry name" value="NT_sf"/>
</dbReference>
<sequence length="368" mass="42389">MQTHWRELFKGPRPAANVARVMEPLQSHLAPLEQGPEHRPDHQPALAQQLLDLSLPAWLVSALLSDHNDLCYRQAIEQALEQMQAQGWGPPPVSFCVIVMGSGGRHESLLHPDQDNGLILEDYPPEHHNEIDTWFLNLAERFTATLDQAGIPFCRGDVMASRPLWRKPISEWREQMRLWMSTRRVRLVQLCNILFDFAPVYGDEALAEALRDAILEQRAEAGLFMHEMAELFDEAPVALDRFDRLQGDGREAPHPEAINLKRQGLLSLTAALRLMALIKGCPEVGTRERLQWLHTQSQLSDDEHWCLSRAFEHLQAQLLDAQLQAWHAGAVPDNWLDPRSLCDGERRELQWDLQQIRRFQRRVRQIRN</sequence>
<dbReference type="STRING" id="49186.SAMN05421647_107133"/>
<dbReference type="InterPro" id="IPR018821">
    <property type="entry name" value="DUF294_put_nucleoTrafse_sb-bd"/>
</dbReference>
<dbReference type="EMBL" id="FTMN01000007">
    <property type="protein sequence ID" value="SIQ67345.1"/>
    <property type="molecule type" value="Genomic_DNA"/>
</dbReference>
<accession>A0A1N6UNY3</accession>
<dbReference type="InterPro" id="IPR005105">
    <property type="entry name" value="GlnD_Uridyltrans_N"/>
</dbReference>
<evidence type="ECO:0000313" key="4">
    <source>
        <dbReference type="Proteomes" id="UP000186895"/>
    </source>
</evidence>
<evidence type="ECO:0000259" key="2">
    <source>
        <dbReference type="Pfam" id="PF10335"/>
    </source>
</evidence>
<dbReference type="RefSeq" id="WP_076463954.1">
    <property type="nucleotide sequence ID" value="NZ_FTMN01000007.1"/>
</dbReference>
<dbReference type="Proteomes" id="UP000186895">
    <property type="component" value="Unassembled WGS sequence"/>
</dbReference>
<reference evidence="3 4" key="1">
    <citation type="submission" date="2017-01" db="EMBL/GenBank/DDBJ databases">
        <authorList>
            <person name="Mah S.A."/>
            <person name="Swanson W.J."/>
            <person name="Moy G.W."/>
            <person name="Vacquier V.D."/>
        </authorList>
    </citation>
    <scope>NUCLEOTIDE SEQUENCE [LARGE SCALE GENOMIC DNA]</scope>
    <source>
        <strain evidence="3 4">DSM 7027</strain>
    </source>
</reference>
<dbReference type="AlphaFoldDB" id="A0A1N6UNY3"/>
<dbReference type="GO" id="GO:0008773">
    <property type="term" value="F:[protein-PII] uridylyltransferase activity"/>
    <property type="evidence" value="ECO:0007669"/>
    <property type="project" value="InterPro"/>
</dbReference>
<dbReference type="CDD" id="cd05401">
    <property type="entry name" value="NT_GlnE_GlnD_like"/>
    <property type="match status" value="1"/>
</dbReference>
<dbReference type="Pfam" id="PF10335">
    <property type="entry name" value="DUF294_C"/>
    <property type="match status" value="1"/>
</dbReference>
<feature type="domain" description="Protein-PII uridylyltransferase N-terminal" evidence="1">
    <location>
        <begin position="44"/>
        <end position="182"/>
    </location>
</feature>
<name>A0A1N6UNY3_9GAMM</name>
<organism evidence="3 4">
    <name type="scientific">Marinobacterium stanieri</name>
    <dbReference type="NCBI Taxonomy" id="49186"/>
    <lineage>
        <taxon>Bacteria</taxon>
        <taxon>Pseudomonadati</taxon>
        <taxon>Pseudomonadota</taxon>
        <taxon>Gammaproteobacteria</taxon>
        <taxon>Oceanospirillales</taxon>
        <taxon>Oceanospirillaceae</taxon>
        <taxon>Marinobacterium</taxon>
    </lineage>
</organism>